<gene>
    <name evidence="1" type="ORF">KE626_10320</name>
</gene>
<dbReference type="Gene3D" id="1.10.30.50">
    <property type="match status" value="1"/>
</dbReference>
<accession>A0ABS5IXY2</accession>
<evidence type="ECO:0000313" key="2">
    <source>
        <dbReference type="Proteomes" id="UP000676386"/>
    </source>
</evidence>
<comment type="caution">
    <text evidence="1">The sequence shown here is derived from an EMBL/GenBank/DDBJ whole genome shotgun (WGS) entry which is preliminary data.</text>
</comment>
<name>A0ABS5IXY2_9BACT</name>
<proteinExistence type="predicted"/>
<dbReference type="RefSeq" id="WP_211972808.1">
    <property type="nucleotide sequence ID" value="NZ_CBFHAM010000001.1"/>
</dbReference>
<keyword evidence="2" id="KW-1185">Reference proteome</keyword>
<protein>
    <recommendedName>
        <fullName evidence="3">HNH endonuclease</fullName>
    </recommendedName>
</protein>
<dbReference type="EMBL" id="JAGTXB010000004">
    <property type="protein sequence ID" value="MBS0027703.1"/>
    <property type="molecule type" value="Genomic_DNA"/>
</dbReference>
<sequence>MIKVPLTLDQLDDLAQEFGRLIIKNIPIKKKLRRKPKPTYLGEVFQYLEANLEDILIGRLDRLENHIAQLEPKIVLAMNRYRGRYPRKTAKDAKKWFNKIILSIWNYDRNNYSFTLKNKGELAYNHAKNIGTNTCLYCNAQYTITLKKGAQKTRPTFDHFYGKADYPYLALSFYNLIPACYVCNSNLKRDTLVQPGEYLHPFIYGFDNLLAFSIKVNALDFLINREKFALDLIPCPGADPDRLEQANRNKELFALKERYNYDLSHVQDILTKSYLYSNSAIKDLKDFKIDGKYLFHSEEEVKELIFGASGRPDKHHKRIFSKLTKDISLELGLDL</sequence>
<reference evidence="1 2" key="1">
    <citation type="submission" date="2021-04" db="EMBL/GenBank/DDBJ databases">
        <title>Chitinophaga sp. nov., isolated from the rhizosphere soil.</title>
        <authorList>
            <person name="He S."/>
        </authorList>
    </citation>
    <scope>NUCLEOTIDE SEQUENCE [LARGE SCALE GENOMIC DNA]</scope>
    <source>
        <strain evidence="1 2">2R12</strain>
    </source>
</reference>
<evidence type="ECO:0000313" key="1">
    <source>
        <dbReference type="EMBL" id="MBS0027703.1"/>
    </source>
</evidence>
<dbReference type="Proteomes" id="UP000676386">
    <property type="component" value="Unassembled WGS sequence"/>
</dbReference>
<organism evidence="1 2">
    <name type="scientific">Chitinophaga hostae</name>
    <dbReference type="NCBI Taxonomy" id="2831022"/>
    <lineage>
        <taxon>Bacteria</taxon>
        <taxon>Pseudomonadati</taxon>
        <taxon>Bacteroidota</taxon>
        <taxon>Chitinophagia</taxon>
        <taxon>Chitinophagales</taxon>
        <taxon>Chitinophagaceae</taxon>
        <taxon>Chitinophaga</taxon>
    </lineage>
</organism>
<evidence type="ECO:0008006" key="3">
    <source>
        <dbReference type="Google" id="ProtNLM"/>
    </source>
</evidence>